<reference evidence="4" key="1">
    <citation type="submission" date="2020-07" db="EMBL/GenBank/DDBJ databases">
        <title>Huge and variable diversity of episymbiotic CPR bacteria and DPANN archaea in groundwater ecosystems.</title>
        <authorList>
            <person name="He C.Y."/>
            <person name="Keren R."/>
            <person name="Whittaker M."/>
            <person name="Farag I.F."/>
            <person name="Doudna J."/>
            <person name="Cate J.H.D."/>
            <person name="Banfield J.F."/>
        </authorList>
    </citation>
    <scope>NUCLEOTIDE SEQUENCE</scope>
    <source>
        <strain evidence="4">NC_groundwater_973_Pr1_S-0.2um_54_13</strain>
    </source>
</reference>
<feature type="domain" description="Nudix hydrolase" evidence="3">
    <location>
        <begin position="26"/>
        <end position="142"/>
    </location>
</feature>
<protein>
    <submittedName>
        <fullName evidence="4">NUDIX hydrolase</fullName>
    </submittedName>
</protein>
<dbReference type="EMBL" id="JACQCR010000005">
    <property type="protein sequence ID" value="MBI3630764.1"/>
    <property type="molecule type" value="Genomic_DNA"/>
</dbReference>
<organism evidence="4 5">
    <name type="scientific">Candidatus Sungiibacteriota bacterium</name>
    <dbReference type="NCBI Taxonomy" id="2750080"/>
    <lineage>
        <taxon>Bacteria</taxon>
        <taxon>Candidatus Sungiibacteriota</taxon>
    </lineage>
</organism>
<comment type="caution">
    <text evidence="4">The sequence shown here is derived from an EMBL/GenBank/DDBJ whole genome shotgun (WGS) entry which is preliminary data.</text>
</comment>
<proteinExistence type="inferred from homology"/>
<dbReference type="PROSITE" id="PS00893">
    <property type="entry name" value="NUDIX_BOX"/>
    <property type="match status" value="1"/>
</dbReference>
<evidence type="ECO:0000259" key="3">
    <source>
        <dbReference type="PROSITE" id="PS51462"/>
    </source>
</evidence>
<dbReference type="SUPFAM" id="SSF55811">
    <property type="entry name" value="Nudix"/>
    <property type="match status" value="1"/>
</dbReference>
<accession>A0A932VRJ6</accession>
<dbReference type="PANTHER" id="PTHR43736">
    <property type="entry name" value="ADP-RIBOSE PYROPHOSPHATASE"/>
    <property type="match status" value="1"/>
</dbReference>
<dbReference type="PROSITE" id="PS51462">
    <property type="entry name" value="NUDIX"/>
    <property type="match status" value="1"/>
</dbReference>
<dbReference type="GO" id="GO:0016787">
    <property type="term" value="F:hydrolase activity"/>
    <property type="evidence" value="ECO:0007669"/>
    <property type="project" value="UniProtKB-KW"/>
</dbReference>
<dbReference type="Pfam" id="PF00293">
    <property type="entry name" value="NUDIX"/>
    <property type="match status" value="1"/>
</dbReference>
<gene>
    <name evidence="4" type="ORF">HY221_00275</name>
</gene>
<dbReference type="InterPro" id="IPR020476">
    <property type="entry name" value="Nudix_hydrolase"/>
</dbReference>
<keyword evidence="1 2" id="KW-0378">Hydrolase</keyword>
<comment type="similarity">
    <text evidence="2">Belongs to the Nudix hydrolase family.</text>
</comment>
<dbReference type="PANTHER" id="PTHR43736:SF1">
    <property type="entry name" value="DIHYDRONEOPTERIN TRIPHOSPHATE DIPHOSPHATASE"/>
    <property type="match status" value="1"/>
</dbReference>
<dbReference type="CDD" id="cd02883">
    <property type="entry name" value="NUDIX_Hydrolase"/>
    <property type="match status" value="1"/>
</dbReference>
<dbReference type="AlphaFoldDB" id="A0A932VRJ6"/>
<dbReference type="InterPro" id="IPR020084">
    <property type="entry name" value="NUDIX_hydrolase_CS"/>
</dbReference>
<name>A0A932VRJ6_9BACT</name>
<evidence type="ECO:0000256" key="1">
    <source>
        <dbReference type="ARBA" id="ARBA00022801"/>
    </source>
</evidence>
<dbReference type="Proteomes" id="UP000753196">
    <property type="component" value="Unassembled WGS sequence"/>
</dbReference>
<evidence type="ECO:0000256" key="2">
    <source>
        <dbReference type="RuleBase" id="RU003476"/>
    </source>
</evidence>
<dbReference type="Gene3D" id="3.90.79.10">
    <property type="entry name" value="Nucleoside Triphosphate Pyrophosphohydrolase"/>
    <property type="match status" value="1"/>
</dbReference>
<dbReference type="PRINTS" id="PR00502">
    <property type="entry name" value="NUDIXFAMILY"/>
</dbReference>
<evidence type="ECO:0000313" key="5">
    <source>
        <dbReference type="Proteomes" id="UP000753196"/>
    </source>
</evidence>
<dbReference type="InterPro" id="IPR015797">
    <property type="entry name" value="NUDIX_hydrolase-like_dom_sf"/>
</dbReference>
<sequence length="142" mass="16804">MWEAGFDSRWDRMITCVFEDRHQASFRHTVVDTVVMQDEKVLLVRRARSLLEGGKWALAGGYVERDETLAQAVAREVFEETGYRVSDITLLRGSRWISCRRKKPWRLITPKIYVCIKPIFKNHARCRFWDSQELHASYPRKS</sequence>
<evidence type="ECO:0000313" key="4">
    <source>
        <dbReference type="EMBL" id="MBI3630764.1"/>
    </source>
</evidence>
<dbReference type="InterPro" id="IPR000086">
    <property type="entry name" value="NUDIX_hydrolase_dom"/>
</dbReference>